<evidence type="ECO:0008006" key="4">
    <source>
        <dbReference type="Google" id="ProtNLM"/>
    </source>
</evidence>
<gene>
    <name evidence="2" type="ORF">CkaCkLH20_02215</name>
</gene>
<dbReference type="OrthoDB" id="4850971at2759"/>
<dbReference type="RefSeq" id="XP_038749722.1">
    <property type="nucleotide sequence ID" value="XM_038884934.1"/>
</dbReference>
<feature type="compositionally biased region" description="Polar residues" evidence="1">
    <location>
        <begin position="78"/>
        <end position="105"/>
    </location>
</feature>
<comment type="caution">
    <text evidence="2">The sequence shown here is derived from an EMBL/GenBank/DDBJ whole genome shotgun (WGS) entry which is preliminary data.</text>
</comment>
<dbReference type="Gene3D" id="2.40.50.40">
    <property type="match status" value="1"/>
</dbReference>
<organism evidence="2 3">
    <name type="scientific">Colletotrichum karsti</name>
    <dbReference type="NCBI Taxonomy" id="1095194"/>
    <lineage>
        <taxon>Eukaryota</taxon>
        <taxon>Fungi</taxon>
        <taxon>Dikarya</taxon>
        <taxon>Ascomycota</taxon>
        <taxon>Pezizomycotina</taxon>
        <taxon>Sordariomycetes</taxon>
        <taxon>Hypocreomycetidae</taxon>
        <taxon>Glomerellales</taxon>
        <taxon>Glomerellaceae</taxon>
        <taxon>Colletotrichum</taxon>
        <taxon>Colletotrichum boninense species complex</taxon>
    </lineage>
</organism>
<evidence type="ECO:0000313" key="3">
    <source>
        <dbReference type="Proteomes" id="UP000781932"/>
    </source>
</evidence>
<keyword evidence="3" id="KW-1185">Reference proteome</keyword>
<protein>
    <recommendedName>
        <fullName evidence="4">Chromo domain-containing protein</fullName>
    </recommendedName>
</protein>
<feature type="region of interest" description="Disordered" evidence="1">
    <location>
        <begin position="1"/>
        <end position="134"/>
    </location>
</feature>
<evidence type="ECO:0000313" key="2">
    <source>
        <dbReference type="EMBL" id="KAF9880261.1"/>
    </source>
</evidence>
<dbReference type="Proteomes" id="UP000781932">
    <property type="component" value="Unassembled WGS sequence"/>
</dbReference>
<sequence>MELSGLARALGTPNKKARGRTYMPSVGMMRQLGARALGLRPTASRQQLPLPDSVPAEDVVTDAPDNQPQPETIDPSPSKATTNTSITNPSNEQDSGGENNGQRSRICSEDRTVQTANTANDNSETEPTDAANGHVDDTIDLAHIKKEPEDDHPLQASSTPADVTDQQWELRAIVGHEVDPEDPTRLRLRCRWANTDPKNNLTWEPECIIQEDAPAMWKSYVTKRNPRKDLGEYQDYWHILGIKGHTKAKGGKFKMKISWVGFEKDETVSEDFVEDNNAELLKEYWQSVGGRESAVQARPTRKRKRARA</sequence>
<reference evidence="2" key="1">
    <citation type="submission" date="2020-03" db="EMBL/GenBank/DDBJ databases">
        <authorList>
            <person name="He L."/>
        </authorList>
    </citation>
    <scope>NUCLEOTIDE SEQUENCE</scope>
    <source>
        <strain evidence="2">CkLH20</strain>
    </source>
</reference>
<feature type="region of interest" description="Disordered" evidence="1">
    <location>
        <begin position="289"/>
        <end position="308"/>
    </location>
</feature>
<feature type="compositionally biased region" description="Basic residues" evidence="1">
    <location>
        <begin position="299"/>
        <end position="308"/>
    </location>
</feature>
<dbReference type="EMBL" id="JAATWM020000005">
    <property type="protein sequence ID" value="KAF9880261.1"/>
    <property type="molecule type" value="Genomic_DNA"/>
</dbReference>
<accession>A0A9P6LPC7</accession>
<reference evidence="2" key="2">
    <citation type="submission" date="2020-11" db="EMBL/GenBank/DDBJ databases">
        <title>Whole genome sequencing of Colletotrichum sp.</title>
        <authorList>
            <person name="Li H."/>
        </authorList>
    </citation>
    <scope>NUCLEOTIDE SEQUENCE</scope>
    <source>
        <strain evidence="2">CkLH20</strain>
    </source>
</reference>
<dbReference type="GeneID" id="62158008"/>
<dbReference type="AlphaFoldDB" id="A0A9P6LPC7"/>
<name>A0A9P6LPC7_9PEZI</name>
<proteinExistence type="predicted"/>
<feature type="compositionally biased region" description="Polar residues" evidence="1">
    <location>
        <begin position="113"/>
        <end position="122"/>
    </location>
</feature>
<evidence type="ECO:0000256" key="1">
    <source>
        <dbReference type="SAM" id="MobiDB-lite"/>
    </source>
</evidence>